<evidence type="ECO:0000256" key="1">
    <source>
        <dbReference type="SAM" id="MobiDB-lite"/>
    </source>
</evidence>
<proteinExistence type="predicted"/>
<dbReference type="EMBL" id="LFYR01000599">
    <property type="protein sequence ID" value="KMZ73168.1"/>
    <property type="molecule type" value="Genomic_DNA"/>
</dbReference>
<organism evidence="2 3">
    <name type="scientific">Zostera marina</name>
    <name type="common">Eelgrass</name>
    <dbReference type="NCBI Taxonomy" id="29655"/>
    <lineage>
        <taxon>Eukaryota</taxon>
        <taxon>Viridiplantae</taxon>
        <taxon>Streptophyta</taxon>
        <taxon>Embryophyta</taxon>
        <taxon>Tracheophyta</taxon>
        <taxon>Spermatophyta</taxon>
        <taxon>Magnoliopsida</taxon>
        <taxon>Liliopsida</taxon>
        <taxon>Zosteraceae</taxon>
        <taxon>Zostera</taxon>
    </lineage>
</organism>
<name>A0A0K9PVX0_ZOSMR</name>
<protein>
    <submittedName>
        <fullName evidence="2">Uncharacterized protein</fullName>
    </submittedName>
</protein>
<accession>A0A0K9PVX0</accession>
<keyword evidence="3" id="KW-1185">Reference proteome</keyword>
<reference evidence="3" key="1">
    <citation type="journal article" date="2016" name="Nature">
        <title>The genome of the seagrass Zostera marina reveals angiosperm adaptation to the sea.</title>
        <authorList>
            <person name="Olsen J.L."/>
            <person name="Rouze P."/>
            <person name="Verhelst B."/>
            <person name="Lin Y.-C."/>
            <person name="Bayer T."/>
            <person name="Collen J."/>
            <person name="Dattolo E."/>
            <person name="De Paoli E."/>
            <person name="Dittami S."/>
            <person name="Maumus F."/>
            <person name="Michel G."/>
            <person name="Kersting A."/>
            <person name="Lauritano C."/>
            <person name="Lohaus R."/>
            <person name="Toepel M."/>
            <person name="Tonon T."/>
            <person name="Vanneste K."/>
            <person name="Amirebrahimi M."/>
            <person name="Brakel J."/>
            <person name="Bostroem C."/>
            <person name="Chovatia M."/>
            <person name="Grimwood J."/>
            <person name="Jenkins J.W."/>
            <person name="Jueterbock A."/>
            <person name="Mraz A."/>
            <person name="Stam W.T."/>
            <person name="Tice H."/>
            <person name="Bornberg-Bauer E."/>
            <person name="Green P.J."/>
            <person name="Pearson G.A."/>
            <person name="Procaccini G."/>
            <person name="Duarte C.M."/>
            <person name="Schmutz J."/>
            <person name="Reusch T.B.H."/>
            <person name="Van de Peer Y."/>
        </authorList>
    </citation>
    <scope>NUCLEOTIDE SEQUENCE [LARGE SCALE GENOMIC DNA]</scope>
    <source>
        <strain evidence="3">cv. Finnish</strain>
    </source>
</reference>
<evidence type="ECO:0000313" key="2">
    <source>
        <dbReference type="EMBL" id="KMZ73168.1"/>
    </source>
</evidence>
<dbReference type="AlphaFoldDB" id="A0A0K9PVX0"/>
<evidence type="ECO:0000313" key="3">
    <source>
        <dbReference type="Proteomes" id="UP000036987"/>
    </source>
</evidence>
<gene>
    <name evidence="2" type="ORF">ZOSMA_152G00220</name>
</gene>
<dbReference type="Proteomes" id="UP000036987">
    <property type="component" value="Unassembled WGS sequence"/>
</dbReference>
<comment type="caution">
    <text evidence="2">The sequence shown here is derived from an EMBL/GenBank/DDBJ whole genome shotgun (WGS) entry which is preliminary data.</text>
</comment>
<sequence>MSASGLTCFSPRFPYPNYRNTSSKSFVIRVFSPDQKNGIFRRKLQLSFRPSDYSDKKYRPAFQHTTEFRWMPPSEIWLMIQMDVRRLAEEEARTLGGADLGEGAAQVPSNEDDPGPSAARPVRQGKIPKRYEDFIMG</sequence>
<feature type="region of interest" description="Disordered" evidence="1">
    <location>
        <begin position="95"/>
        <end position="137"/>
    </location>
</feature>